<gene>
    <name evidence="1" type="ORF">REBECCA_196</name>
</gene>
<accession>A0A482IHN9</accession>
<protein>
    <submittedName>
        <fullName evidence="1">Uncharacterized protein</fullName>
    </submittedName>
</protein>
<evidence type="ECO:0000313" key="2">
    <source>
        <dbReference type="Proteomes" id="UP000294542"/>
    </source>
</evidence>
<sequence>MVMEHLTFADLTADQFTALLQTVTHRVTIHCPDKWLWVDSSAKQPQLVVSTRFSDKRNPSGWAPYLTRLNLPSDVEVTSVSVLWIEKADWFLYEVTGVDAQGSLCHQFIKATVQGEKKYKTHALCLYRDRLTLQE</sequence>
<dbReference type="EMBL" id="MK514281">
    <property type="protein sequence ID" value="QBP07426.1"/>
    <property type="molecule type" value="Genomic_DNA"/>
</dbReference>
<evidence type="ECO:0000313" key="1">
    <source>
        <dbReference type="EMBL" id="QBP07426.1"/>
    </source>
</evidence>
<proteinExistence type="predicted"/>
<name>A0A482IHN9_9CAUD</name>
<reference evidence="1 2" key="1">
    <citation type="submission" date="2019-02" db="EMBL/GenBank/DDBJ databases">
        <authorList>
            <person name="Eardley R."/>
            <person name="Sharma R."/>
            <person name="Beatty N."/>
            <person name="Choi M.C."/>
            <person name="Duncan S."/>
            <person name="Fajardo C.P."/>
            <person name="Ferguson H.P."/>
            <person name="Kruger J.L."/>
            <person name="Webb C.J."/>
            <person name="Grose J.H."/>
        </authorList>
    </citation>
    <scope>NUCLEOTIDE SEQUENCE [LARGE SCALE GENOMIC DNA]</scope>
</reference>
<organism evidence="1 2">
    <name type="scientific">Erwinia phage Rebecca</name>
    <dbReference type="NCBI Taxonomy" id="2530026"/>
    <lineage>
        <taxon>Viruses</taxon>
        <taxon>Duplodnaviria</taxon>
        <taxon>Heunggongvirae</taxon>
        <taxon>Uroviricota</taxon>
        <taxon>Caudoviricetes</taxon>
        <taxon>Chimalliviridae</taxon>
        <taxon>Agricanvirus</taxon>
        <taxon>Agricanvirus ray</taxon>
    </lineage>
</organism>
<dbReference type="Proteomes" id="UP000294542">
    <property type="component" value="Segment"/>
</dbReference>